<evidence type="ECO:0000313" key="3">
    <source>
        <dbReference type="Proteomes" id="UP000240493"/>
    </source>
</evidence>
<evidence type="ECO:0000256" key="1">
    <source>
        <dbReference type="SAM" id="MobiDB-lite"/>
    </source>
</evidence>
<feature type="compositionally biased region" description="Polar residues" evidence="1">
    <location>
        <begin position="618"/>
        <end position="652"/>
    </location>
</feature>
<feature type="compositionally biased region" description="Polar residues" evidence="1">
    <location>
        <begin position="361"/>
        <end position="373"/>
    </location>
</feature>
<feature type="compositionally biased region" description="Polar residues" evidence="1">
    <location>
        <begin position="327"/>
        <end position="340"/>
    </location>
</feature>
<protein>
    <submittedName>
        <fullName evidence="2">Uncharacterized protein</fullName>
    </submittedName>
</protein>
<feature type="region of interest" description="Disordered" evidence="1">
    <location>
        <begin position="528"/>
        <end position="564"/>
    </location>
</feature>
<dbReference type="Proteomes" id="UP000240493">
    <property type="component" value="Unassembled WGS sequence"/>
</dbReference>
<sequence length="1007" mass="111004">MLRKNSTRSQNRHPLSRSKSSVSIGRNLAHDLTNIESLPVERDAYIAATLSFSRAQPQNNERKSPRLHRQQSVRFAGPNAQPRRILAARASIPATGNPPRRLMDSQQYSLEPGDASASLSSYGRLRKSKSMYAPSVTKIPTYSLENSDHSDVFNGWQTSSRYSSFAKKENEPLWSLGGPSLRAPKSMAFLPHGREGSISRINIGSNFEMSNQLTQNGFYEPPESLSHLKSRPSSFFRPSNKHGSNVASFPKSLRSSSNSTTVLSPASPYGSNNPYSIPPRQPTLRTTARKISKSLKSRIKGLFSRPKSTDQNVNQAENCAQERDSNDSSCYGTQSSVPTRSSREASMYQVSSRMPSFHTVPVSQQLKSRQGSFGSVEIEDSLPNDDKSRVTSWTDSTAATITHQPKSANWNPQYASSSQEAEMATLPSSRNHVSLPFDNSSRRGPIVDSQRVYSALIKRLQETQQHQNQSLSERHATSDGPEVDSPRSNSTIRRQPRWAMYQGSTHTIRHVQQEDDVFQDRADKTVISRSSSVSTSHAIKGHKPTYSPQKSLSHDACPNEGLGEKLRALPSQGDAEPQVAPETQKSLISSRSSAFFASPTCHLFRTTSPYRRALQATMKATQASEQPQTPGTKYLSSLSALSLPTRRSSTDGSNDDERMAYTESIYSNSSEKNQIQSNYFSSPSKSIKQTPVKKDHGDATIFLPIETQRPSLSLPSRQAREVSSSSSIEWKTWLSANVSKLETSSTTLKTDFPEEPSSSPRLSKHVREKTEIESEEDDLPRDVLGAGLPLKVVADKDNLPHASTTVSQPPKFQFPNPWYSQSPVANENSPPATAARSKTVCSKDTSPVGSKGNLRTIPSVPNVNTCVTTNIESPLEMPRMRSLNTLAKPCSPMSDEIRLKRQSRTRLRVNDASAKSSPGLTTAFERQFGVSKTGSPGIWTTKEPSCKADSTPRFEADAGIDDMGRRELDAQVMGSKRMVDLFLSSRRKRTVSSQVGRSSDSLSAAFI</sequence>
<evidence type="ECO:0000313" key="2">
    <source>
        <dbReference type="EMBL" id="PTB35705.1"/>
    </source>
</evidence>
<feature type="compositionally biased region" description="Polar residues" evidence="1">
    <location>
        <begin position="820"/>
        <end position="831"/>
    </location>
</feature>
<keyword evidence="3" id="KW-1185">Reference proteome</keyword>
<feature type="region of interest" description="Disordered" evidence="1">
    <location>
        <begin position="55"/>
        <end position="84"/>
    </location>
</feature>
<dbReference type="STRING" id="1042311.A0A2T3YT10"/>
<name>A0A2T3YT10_TRIA4</name>
<feature type="compositionally biased region" description="Polar residues" evidence="1">
    <location>
        <begin position="839"/>
        <end position="848"/>
    </location>
</feature>
<proteinExistence type="predicted"/>
<feature type="compositionally biased region" description="Polar residues" evidence="1">
    <location>
        <begin position="664"/>
        <end position="689"/>
    </location>
</feature>
<dbReference type="AlphaFoldDB" id="A0A2T3YT10"/>
<feature type="region of interest" description="Disordered" evidence="1">
    <location>
        <begin position="462"/>
        <end position="495"/>
    </location>
</feature>
<feature type="region of interest" description="Disordered" evidence="1">
    <location>
        <begin position="214"/>
        <end position="285"/>
    </location>
</feature>
<feature type="compositionally biased region" description="Polar residues" evidence="1">
    <location>
        <begin position="309"/>
        <end position="318"/>
    </location>
</feature>
<reference evidence="2 3" key="1">
    <citation type="submission" date="2016-07" db="EMBL/GenBank/DDBJ databases">
        <title>Multiple horizontal gene transfer events from other fungi enriched the ability of initially mycotrophic Trichoderma (Ascomycota) to feed on dead plant biomass.</title>
        <authorList>
            <consortium name="DOE Joint Genome Institute"/>
            <person name="Aerts A."/>
            <person name="Atanasova L."/>
            <person name="Chenthamara K."/>
            <person name="Zhang J."/>
            <person name="Grujic M."/>
            <person name="Henrissat B."/>
            <person name="Kuo A."/>
            <person name="Salamov A."/>
            <person name="Lipzen A."/>
            <person name="Labutti K."/>
            <person name="Barry K."/>
            <person name="Miao Y."/>
            <person name="Rahimi M.J."/>
            <person name="Shen Q."/>
            <person name="Grigoriev I.V."/>
            <person name="Kubicek C.P."/>
            <person name="Druzhinina I.S."/>
        </authorList>
    </citation>
    <scope>NUCLEOTIDE SEQUENCE [LARGE SCALE GENOMIC DNA]</scope>
    <source>
        <strain evidence="2 3">CBS 433.97</strain>
    </source>
</reference>
<feature type="region of interest" description="Disordered" evidence="1">
    <location>
        <begin position="820"/>
        <end position="856"/>
    </location>
</feature>
<dbReference type="EMBL" id="KZ679273">
    <property type="protein sequence ID" value="PTB35705.1"/>
    <property type="molecule type" value="Genomic_DNA"/>
</dbReference>
<feature type="region of interest" description="Disordered" evidence="1">
    <location>
        <begin position="744"/>
        <end position="782"/>
    </location>
</feature>
<accession>A0A2T3YT10</accession>
<feature type="compositionally biased region" description="Polar residues" evidence="1">
    <location>
        <begin position="462"/>
        <end position="471"/>
    </location>
</feature>
<dbReference type="OrthoDB" id="206201at2759"/>
<feature type="compositionally biased region" description="Polar residues" evidence="1">
    <location>
        <begin position="231"/>
        <end position="275"/>
    </location>
</feature>
<feature type="region of interest" description="Disordered" evidence="1">
    <location>
        <begin position="616"/>
        <end position="692"/>
    </location>
</feature>
<feature type="compositionally biased region" description="Basic residues" evidence="1">
    <location>
        <begin position="1"/>
        <end position="16"/>
    </location>
</feature>
<feature type="region of interest" description="Disordered" evidence="1">
    <location>
        <begin position="302"/>
        <end position="446"/>
    </location>
</feature>
<feature type="region of interest" description="Disordered" evidence="1">
    <location>
        <begin position="1"/>
        <end position="23"/>
    </location>
</feature>
<organism evidence="2 3">
    <name type="scientific">Trichoderma asperellum (strain ATCC 204424 / CBS 433.97 / NBRC 101777)</name>
    <dbReference type="NCBI Taxonomy" id="1042311"/>
    <lineage>
        <taxon>Eukaryota</taxon>
        <taxon>Fungi</taxon>
        <taxon>Dikarya</taxon>
        <taxon>Ascomycota</taxon>
        <taxon>Pezizomycotina</taxon>
        <taxon>Sordariomycetes</taxon>
        <taxon>Hypocreomycetidae</taxon>
        <taxon>Hypocreales</taxon>
        <taxon>Hypocreaceae</taxon>
        <taxon>Trichoderma</taxon>
    </lineage>
</organism>
<feature type="compositionally biased region" description="Polar residues" evidence="1">
    <location>
        <begin position="390"/>
        <end position="432"/>
    </location>
</feature>
<gene>
    <name evidence="2" type="ORF">M441DRAFT_152447</name>
</gene>